<dbReference type="Proteomes" id="UP000198310">
    <property type="component" value="Unassembled WGS sequence"/>
</dbReference>
<proteinExistence type="inferred from homology"/>
<feature type="domain" description="PPIase FKBP-type" evidence="7">
    <location>
        <begin position="229"/>
        <end position="320"/>
    </location>
</feature>
<dbReference type="AlphaFoldDB" id="A0A238ZRP2"/>
<dbReference type="PROSITE" id="PS51257">
    <property type="entry name" value="PROKAR_LIPOPROTEIN"/>
    <property type="match status" value="1"/>
</dbReference>
<keyword evidence="5 6" id="KW-0413">Isomerase</keyword>
<organism evidence="8 9">
    <name type="scientific">Hymenobacter mucosus</name>
    <dbReference type="NCBI Taxonomy" id="1411120"/>
    <lineage>
        <taxon>Bacteria</taxon>
        <taxon>Pseudomonadati</taxon>
        <taxon>Bacteroidota</taxon>
        <taxon>Cytophagia</taxon>
        <taxon>Cytophagales</taxon>
        <taxon>Hymenobacteraceae</taxon>
        <taxon>Hymenobacter</taxon>
    </lineage>
</organism>
<dbReference type="SUPFAM" id="SSF54534">
    <property type="entry name" value="FKBP-like"/>
    <property type="match status" value="1"/>
</dbReference>
<gene>
    <name evidence="8" type="ORF">SAMN06269173_10944</name>
</gene>
<evidence type="ECO:0000256" key="1">
    <source>
        <dbReference type="ARBA" id="ARBA00000971"/>
    </source>
</evidence>
<evidence type="ECO:0000259" key="7">
    <source>
        <dbReference type="PROSITE" id="PS50059"/>
    </source>
</evidence>
<reference evidence="9" key="1">
    <citation type="submission" date="2017-06" db="EMBL/GenBank/DDBJ databases">
        <authorList>
            <person name="Varghese N."/>
            <person name="Submissions S."/>
        </authorList>
    </citation>
    <scope>NUCLEOTIDE SEQUENCE [LARGE SCALE GENOMIC DNA]</scope>
    <source>
        <strain evidence="9">DSM 28041</strain>
    </source>
</reference>
<dbReference type="EMBL" id="FZNS01000009">
    <property type="protein sequence ID" value="SNR85333.1"/>
    <property type="molecule type" value="Genomic_DNA"/>
</dbReference>
<dbReference type="Gene3D" id="3.10.50.40">
    <property type="match status" value="1"/>
</dbReference>
<keyword evidence="4 6" id="KW-0697">Rotamase</keyword>
<comment type="catalytic activity">
    <reaction evidence="1 6">
        <text>[protein]-peptidylproline (omega=180) = [protein]-peptidylproline (omega=0)</text>
        <dbReference type="Rhea" id="RHEA:16237"/>
        <dbReference type="Rhea" id="RHEA-COMP:10747"/>
        <dbReference type="Rhea" id="RHEA-COMP:10748"/>
        <dbReference type="ChEBI" id="CHEBI:83833"/>
        <dbReference type="ChEBI" id="CHEBI:83834"/>
        <dbReference type="EC" id="5.2.1.8"/>
    </reaction>
</comment>
<comment type="similarity">
    <text evidence="2">Belongs to the FKBP-type PPIase family.</text>
</comment>
<dbReference type="InterPro" id="IPR046357">
    <property type="entry name" value="PPIase_dom_sf"/>
</dbReference>
<protein>
    <recommendedName>
        <fullName evidence="3 6">peptidylprolyl isomerase</fullName>
        <ecNumber evidence="3 6">5.2.1.8</ecNumber>
    </recommendedName>
</protein>
<dbReference type="Pfam" id="PF00254">
    <property type="entry name" value="FKBP_C"/>
    <property type="match status" value="1"/>
</dbReference>
<dbReference type="PROSITE" id="PS50059">
    <property type="entry name" value="FKBP_PPIASE"/>
    <property type="match status" value="1"/>
</dbReference>
<sequence>MLLQRTFLSLAVTAGVLSLASCNKDGEFKKTKSGIEYKIFKKDGSGYSYRSENAEADTAAYKARIGKIMTAHIEYRTSKDSVLQSSRKNMFGFPTFIQLQPVANKGTELEALSLLQPGDSGVFRFNVDSMFVRNTGQPAPPQVKKMGTTLTFFVKAVELMDEAKAKTVSEQMRPQIQAKIKQQATAQLAKDDQQLQDYIKKNNLTAQKDTSGVYYVVTQPGTGPKPKTGQLVSVKYKGSLLSGKVFDTSEKAPNNGKPVDFPIGVGGVIPGWDRVIPLLNKGSKATLLIPSGLAYGARGAGADIPADSPLRFDVELVDVKAAPPQPAGPSAADIQRQIEAMQQQQQAQGGR</sequence>
<evidence type="ECO:0000256" key="2">
    <source>
        <dbReference type="ARBA" id="ARBA00006577"/>
    </source>
</evidence>
<evidence type="ECO:0000256" key="3">
    <source>
        <dbReference type="ARBA" id="ARBA00013194"/>
    </source>
</evidence>
<dbReference type="PANTHER" id="PTHR43811">
    <property type="entry name" value="FKBP-TYPE PEPTIDYL-PROLYL CIS-TRANS ISOMERASE FKPA"/>
    <property type="match status" value="1"/>
</dbReference>
<evidence type="ECO:0000313" key="9">
    <source>
        <dbReference type="Proteomes" id="UP000198310"/>
    </source>
</evidence>
<dbReference type="EC" id="5.2.1.8" evidence="3 6"/>
<dbReference type="InterPro" id="IPR001179">
    <property type="entry name" value="PPIase_FKBP_dom"/>
</dbReference>
<evidence type="ECO:0000256" key="4">
    <source>
        <dbReference type="ARBA" id="ARBA00023110"/>
    </source>
</evidence>
<dbReference type="RefSeq" id="WP_045687932.1">
    <property type="nucleotide sequence ID" value="NZ_FZNS01000009.1"/>
</dbReference>
<dbReference type="GO" id="GO:0003755">
    <property type="term" value="F:peptidyl-prolyl cis-trans isomerase activity"/>
    <property type="evidence" value="ECO:0007669"/>
    <property type="project" value="UniProtKB-KW"/>
</dbReference>
<dbReference type="PANTHER" id="PTHR43811:SF19">
    <property type="entry name" value="39 KDA FK506-BINDING NUCLEAR PROTEIN"/>
    <property type="match status" value="1"/>
</dbReference>
<evidence type="ECO:0000256" key="6">
    <source>
        <dbReference type="PROSITE-ProRule" id="PRU00277"/>
    </source>
</evidence>
<accession>A0A238ZRP2</accession>
<evidence type="ECO:0000313" key="8">
    <source>
        <dbReference type="EMBL" id="SNR85333.1"/>
    </source>
</evidence>
<name>A0A238ZRP2_9BACT</name>
<keyword evidence="9" id="KW-1185">Reference proteome</keyword>
<evidence type="ECO:0000256" key="5">
    <source>
        <dbReference type="ARBA" id="ARBA00023235"/>
    </source>
</evidence>